<dbReference type="GO" id="GO:0005829">
    <property type="term" value="C:cytosol"/>
    <property type="evidence" value="ECO:0007669"/>
    <property type="project" value="TreeGrafter"/>
</dbReference>
<comment type="caution">
    <text evidence="13">The sequence shown here is derived from an EMBL/GenBank/DDBJ whole genome shotgun (WGS) entry which is preliminary data.</text>
</comment>
<dbReference type="InterPro" id="IPR011008">
    <property type="entry name" value="Dimeric_a/b-barrel"/>
</dbReference>
<evidence type="ECO:0000256" key="7">
    <source>
        <dbReference type="ARBA" id="ARBA00023004"/>
    </source>
</evidence>
<dbReference type="Pfam" id="PF20628">
    <property type="entry name" value="Dyp_perox_C"/>
    <property type="match status" value="1"/>
</dbReference>
<dbReference type="HOGENOM" id="CLU_039488_1_2_11"/>
<evidence type="ECO:0000256" key="10">
    <source>
        <dbReference type="SAM" id="Phobius"/>
    </source>
</evidence>
<feature type="transmembrane region" description="Helical" evidence="10">
    <location>
        <begin position="12"/>
        <end position="38"/>
    </location>
</feature>
<keyword evidence="10" id="KW-0472">Membrane</keyword>
<keyword evidence="10" id="KW-0812">Transmembrane</keyword>
<dbReference type="eggNOG" id="COG2837">
    <property type="taxonomic scope" value="Bacteria"/>
</dbReference>
<evidence type="ECO:0000256" key="1">
    <source>
        <dbReference type="ARBA" id="ARBA00001970"/>
    </source>
</evidence>
<protein>
    <submittedName>
        <fullName evidence="13">Peroxidase</fullName>
    </submittedName>
</protein>
<dbReference type="Pfam" id="PF04261">
    <property type="entry name" value="Dyp_perox_N"/>
    <property type="match status" value="1"/>
</dbReference>
<dbReference type="GO" id="GO:0004601">
    <property type="term" value="F:peroxidase activity"/>
    <property type="evidence" value="ECO:0007669"/>
    <property type="project" value="UniProtKB-KW"/>
</dbReference>
<dbReference type="NCBIfam" id="TIGR01413">
    <property type="entry name" value="Dyp_perox_fam"/>
    <property type="match status" value="1"/>
</dbReference>
<feature type="domain" description="Dyp-type peroxidase C-terminal" evidence="12">
    <location>
        <begin position="229"/>
        <end position="410"/>
    </location>
</feature>
<dbReference type="InterPro" id="IPR048327">
    <property type="entry name" value="Dyp_perox_N"/>
</dbReference>
<keyword evidence="10" id="KW-1133">Transmembrane helix</keyword>
<organism evidence="13 14">
    <name type="scientific">Brachybacterium phenoliresistens</name>
    <dbReference type="NCBI Taxonomy" id="396014"/>
    <lineage>
        <taxon>Bacteria</taxon>
        <taxon>Bacillati</taxon>
        <taxon>Actinomycetota</taxon>
        <taxon>Actinomycetes</taxon>
        <taxon>Micrococcales</taxon>
        <taxon>Dermabacteraceae</taxon>
        <taxon>Brachybacterium</taxon>
    </lineage>
</organism>
<keyword evidence="7" id="KW-0408">Iron</keyword>
<dbReference type="PROSITE" id="PS51318">
    <property type="entry name" value="TAT"/>
    <property type="match status" value="1"/>
</dbReference>
<evidence type="ECO:0000259" key="12">
    <source>
        <dbReference type="Pfam" id="PF20628"/>
    </source>
</evidence>
<comment type="similarity">
    <text evidence="8">Belongs to the DyP-type peroxidase family.</text>
</comment>
<dbReference type="PATRIC" id="fig|396014.3.peg.2257"/>
<evidence type="ECO:0000256" key="9">
    <source>
        <dbReference type="SAM" id="MobiDB-lite"/>
    </source>
</evidence>
<evidence type="ECO:0000256" key="5">
    <source>
        <dbReference type="ARBA" id="ARBA00022729"/>
    </source>
</evidence>
<keyword evidence="4" id="KW-0479">Metal-binding</keyword>
<evidence type="ECO:0000256" key="2">
    <source>
        <dbReference type="ARBA" id="ARBA00022559"/>
    </source>
</evidence>
<dbReference type="SUPFAM" id="SSF54909">
    <property type="entry name" value="Dimeric alpha+beta barrel"/>
    <property type="match status" value="1"/>
</dbReference>
<dbReference type="OrthoDB" id="9781066at2"/>
<keyword evidence="6" id="KW-0560">Oxidoreductase</keyword>
<evidence type="ECO:0000256" key="4">
    <source>
        <dbReference type="ARBA" id="ARBA00022723"/>
    </source>
</evidence>
<dbReference type="InterPro" id="IPR006314">
    <property type="entry name" value="Dyp_peroxidase"/>
</dbReference>
<keyword evidence="5" id="KW-0732">Signal</keyword>
<feature type="domain" description="Dyp-type peroxidase N-terminal" evidence="11">
    <location>
        <begin position="76"/>
        <end position="217"/>
    </location>
</feature>
<dbReference type="PROSITE" id="PS51404">
    <property type="entry name" value="DYP_PEROXIDASE"/>
    <property type="match status" value="1"/>
</dbReference>
<evidence type="ECO:0000313" key="14">
    <source>
        <dbReference type="Proteomes" id="UP000023067"/>
    </source>
</evidence>
<dbReference type="STRING" id="396014.BF93_01090"/>
<dbReference type="Proteomes" id="UP000023067">
    <property type="component" value="Unassembled WGS sequence"/>
</dbReference>
<sequence>MSRGDHDADRRRLLRAGAIAGVGAGIGAGAGVLGAGAVRTREDALGRTAAGSAADAEAAPTALIGEETIPFHGTHQAGIATPAPAHAVFLGLDLRPETDRDAVLRMLRVLTDDAARLTAGTAPLADTEPELAAAPARLTVTVGFGPGLLQRAGREAPAWLAPLPAFAIDALRPELGDGDLMLQVGAEDPLALAHAARMLLKGLRGAATVRWRQQGFRRAHGTVRPGTTMRNLFGQVDGTANPQPGTPAFDRAVWIPEGPFAGGTSLVLRRIRMDVDTWDELDRTGREEAMGRRLADGAPLTGGGEHDAPDFAARTENGFPVIAEFSHVRRARGVDAADGGQVIFRRAYNYDVAPDPGGAEISESGLIFASYQADPRAQFLPIQERLAELDLLNQWTTPIGSAVFAIPPGAAEGEMLGQSVLE</sequence>
<evidence type="ECO:0000256" key="3">
    <source>
        <dbReference type="ARBA" id="ARBA00022617"/>
    </source>
</evidence>
<dbReference type="PANTHER" id="PTHR30521:SF4">
    <property type="entry name" value="DEFERROCHELATASE"/>
    <property type="match status" value="1"/>
</dbReference>
<evidence type="ECO:0000256" key="8">
    <source>
        <dbReference type="ARBA" id="ARBA00025737"/>
    </source>
</evidence>
<gene>
    <name evidence="13" type="ORF">BF93_01090</name>
</gene>
<dbReference type="RefSeq" id="WP_038372730.1">
    <property type="nucleotide sequence ID" value="NZ_BAAAOW010000004.1"/>
</dbReference>
<name>Z9JT98_9MICO</name>
<dbReference type="InterPro" id="IPR048328">
    <property type="entry name" value="Dyp_perox_C"/>
</dbReference>
<evidence type="ECO:0000256" key="6">
    <source>
        <dbReference type="ARBA" id="ARBA00023002"/>
    </source>
</evidence>
<dbReference type="GO" id="GO:0046872">
    <property type="term" value="F:metal ion binding"/>
    <property type="evidence" value="ECO:0007669"/>
    <property type="project" value="UniProtKB-KW"/>
</dbReference>
<dbReference type="InterPro" id="IPR006311">
    <property type="entry name" value="TAT_signal"/>
</dbReference>
<keyword evidence="3" id="KW-0349">Heme</keyword>
<keyword evidence="2 13" id="KW-0575">Peroxidase</keyword>
<evidence type="ECO:0000259" key="11">
    <source>
        <dbReference type="Pfam" id="PF04261"/>
    </source>
</evidence>
<comment type="cofactor">
    <cofactor evidence="1">
        <name>heme b</name>
        <dbReference type="ChEBI" id="CHEBI:60344"/>
    </cofactor>
</comment>
<accession>Z9JT98</accession>
<evidence type="ECO:0000313" key="13">
    <source>
        <dbReference type="EMBL" id="EWS80987.1"/>
    </source>
</evidence>
<dbReference type="EMBL" id="JDYK01000010">
    <property type="protein sequence ID" value="EWS80987.1"/>
    <property type="molecule type" value="Genomic_DNA"/>
</dbReference>
<dbReference type="PANTHER" id="PTHR30521">
    <property type="entry name" value="DEFERROCHELATASE/PEROXIDASE"/>
    <property type="match status" value="1"/>
</dbReference>
<proteinExistence type="inferred from homology"/>
<reference evidence="13 14" key="1">
    <citation type="submission" date="2014-02" db="EMBL/GenBank/DDBJ databases">
        <title>Genome sequence of Brachybacterium phenoliresistens strain W13A50.</title>
        <authorList>
            <person name="Wang X."/>
        </authorList>
    </citation>
    <scope>NUCLEOTIDE SEQUENCE [LARGE SCALE GENOMIC DNA]</scope>
    <source>
        <strain evidence="13 14">W13A50</strain>
    </source>
</reference>
<feature type="region of interest" description="Disordered" evidence="9">
    <location>
        <begin position="289"/>
        <end position="309"/>
    </location>
</feature>
<keyword evidence="14" id="KW-1185">Reference proteome</keyword>
<dbReference type="GO" id="GO:0020037">
    <property type="term" value="F:heme binding"/>
    <property type="evidence" value="ECO:0007669"/>
    <property type="project" value="InterPro"/>
</dbReference>
<dbReference type="AlphaFoldDB" id="Z9JT98"/>